<accession>A0AC61NL16</accession>
<protein>
    <submittedName>
        <fullName evidence="1">Septation protein IspZ</fullName>
    </submittedName>
</protein>
<dbReference type="EMBL" id="CP081303">
    <property type="protein sequence ID" value="QZE15600.1"/>
    <property type="molecule type" value="Genomic_DNA"/>
</dbReference>
<evidence type="ECO:0000313" key="1">
    <source>
        <dbReference type="EMBL" id="QZE15600.1"/>
    </source>
</evidence>
<sequence length="317" mass="36229">MNDGLKKLIPGLIPLLVFIIADAIWGPQIGVIVALVIGVLELLIVYIRDRIIDRFILLDTAILVLFSSLSLITHDEIFFKLKPAFMESFLVVVIGISVFTSKNLILMMSRRFMPTEIGGDQEAMMKKMMIPLFWMMLVHVFMIVYAAYFMSNEWWGFISGVLFYVIVLSYMAFFMLRNRWRVKKMQRTVPFFDANNGMKSSSGKFTPSYIQIRLFLTNQSKESVYLKNEGDIASFTGNVSSKEGIEAQIGHWIGGELGLSSMQVQLANEYNLRAKQDKIILVVWAICEDDFSLGSEWKAYAVQELSSNMMFDLKSFT</sequence>
<dbReference type="Proteomes" id="UP000826212">
    <property type="component" value="Chromosome"/>
</dbReference>
<evidence type="ECO:0000313" key="2">
    <source>
        <dbReference type="Proteomes" id="UP000826212"/>
    </source>
</evidence>
<gene>
    <name evidence="1" type="ORF">K4L44_07135</name>
</gene>
<name>A0AC61NL16_9BACT</name>
<reference evidence="1" key="1">
    <citation type="submission" date="2021-08" db="EMBL/GenBank/DDBJ databases">
        <title>Novel anaerobic bacterium isolated from sea squirt in East Sea, Republic of Korea.</title>
        <authorList>
            <person name="Nguyen T.H."/>
            <person name="Li Z."/>
            <person name="Lee Y.-J."/>
            <person name="Ko J."/>
            <person name="Kim S.-G."/>
        </authorList>
    </citation>
    <scope>NUCLEOTIDE SEQUENCE</scope>
    <source>
        <strain evidence="1">KCTC 25031</strain>
    </source>
</reference>
<keyword evidence="2" id="KW-1185">Reference proteome</keyword>
<organism evidence="1 2">
    <name type="scientific">Halosquirtibacter laminarini</name>
    <dbReference type="NCBI Taxonomy" id="3374600"/>
    <lineage>
        <taxon>Bacteria</taxon>
        <taxon>Pseudomonadati</taxon>
        <taxon>Bacteroidota</taxon>
        <taxon>Bacteroidia</taxon>
        <taxon>Marinilabiliales</taxon>
        <taxon>Prolixibacteraceae</taxon>
        <taxon>Halosquirtibacter</taxon>
    </lineage>
</organism>
<proteinExistence type="predicted"/>